<evidence type="ECO:0000256" key="1">
    <source>
        <dbReference type="SAM" id="MobiDB-lite"/>
    </source>
</evidence>
<feature type="compositionally biased region" description="Basic and acidic residues" evidence="1">
    <location>
        <begin position="258"/>
        <end position="270"/>
    </location>
</feature>
<evidence type="ECO:0000313" key="4">
    <source>
        <dbReference type="Proteomes" id="UP001328107"/>
    </source>
</evidence>
<dbReference type="PANTHER" id="PTHR36522:SF1">
    <property type="entry name" value="AT HOOK-CONTAINING PROTEIN ATTF-4"/>
    <property type="match status" value="1"/>
</dbReference>
<feature type="domain" description="C2H2-type" evidence="2">
    <location>
        <begin position="399"/>
        <end position="425"/>
    </location>
</feature>
<dbReference type="AlphaFoldDB" id="A0AAN4ZNQ5"/>
<comment type="caution">
    <text evidence="3">The sequence shown here is derived from an EMBL/GenBank/DDBJ whole genome shotgun (WGS) entry which is preliminary data.</text>
</comment>
<proteinExistence type="predicted"/>
<organism evidence="3 4">
    <name type="scientific">Pristionchus mayeri</name>
    <dbReference type="NCBI Taxonomy" id="1317129"/>
    <lineage>
        <taxon>Eukaryota</taxon>
        <taxon>Metazoa</taxon>
        <taxon>Ecdysozoa</taxon>
        <taxon>Nematoda</taxon>
        <taxon>Chromadorea</taxon>
        <taxon>Rhabditida</taxon>
        <taxon>Rhabditina</taxon>
        <taxon>Diplogasteromorpha</taxon>
        <taxon>Diplogasteroidea</taxon>
        <taxon>Neodiplogasteridae</taxon>
        <taxon>Pristionchus</taxon>
    </lineage>
</organism>
<sequence>EGDSMEALRAEISSKASTAVHLCGIHDNGTISAHWKQFIPLCELIKASVNDEKSIPHFLSRVNSKISEMKRRLDPGNLNEVVVLNIMQMFSDFVKFMKTMNCAGQFSQSEVAAENEKLKRELFNQESANETLQRELEKSWSNREKIREVLSLFSDQDEEIREGGLAMVKPRPIEIQEPIALSAVKEPKQKAPNSSKRNTLFLERAMTTHAREPRGIDSPSMNVHSPQPALLTSLFPPNTLSSCNPGINVHELIHQSKYKDDKENEKERKEMKRRRAESGIGEGMEEEEGMERKRSCAEGGVPLVVAEEGTHECPFDGCGRLFNKICTLTEQTTSEHYWQGALKLECSQCKEQFENEKNFESHSKQSCGTGEAKVAVKKWDHEESKRERDERLVLEKRLLSCPYDGCNFSSKSKSRGIFKHMTKTHGNDGRAWYKCSCGKKRRTLHTILFHHYSECRRGTIDWSIDSPATLKKEEADNQDDLSWIDG</sequence>
<feature type="region of interest" description="Disordered" evidence="1">
    <location>
        <begin position="258"/>
        <end position="293"/>
    </location>
</feature>
<reference evidence="4" key="1">
    <citation type="submission" date="2022-10" db="EMBL/GenBank/DDBJ databases">
        <title>Genome assembly of Pristionchus species.</title>
        <authorList>
            <person name="Yoshida K."/>
            <person name="Sommer R.J."/>
        </authorList>
    </citation>
    <scope>NUCLEOTIDE SEQUENCE [LARGE SCALE GENOMIC DNA]</scope>
    <source>
        <strain evidence="4">RS5460</strain>
    </source>
</reference>
<dbReference type="SMART" id="SM00355">
    <property type="entry name" value="ZnF_C2H2"/>
    <property type="match status" value="3"/>
</dbReference>
<feature type="domain" description="C2H2-type" evidence="2">
    <location>
        <begin position="311"/>
        <end position="336"/>
    </location>
</feature>
<feature type="domain" description="C2H2-type" evidence="2">
    <location>
        <begin position="344"/>
        <end position="364"/>
    </location>
</feature>
<protein>
    <recommendedName>
        <fullName evidence="2">C2H2-type domain-containing protein</fullName>
    </recommendedName>
</protein>
<dbReference type="Proteomes" id="UP001328107">
    <property type="component" value="Unassembled WGS sequence"/>
</dbReference>
<dbReference type="InterPro" id="IPR013087">
    <property type="entry name" value="Znf_C2H2_type"/>
</dbReference>
<evidence type="ECO:0000259" key="2">
    <source>
        <dbReference type="SMART" id="SM00355"/>
    </source>
</evidence>
<accession>A0AAN4ZNQ5</accession>
<dbReference type="PANTHER" id="PTHR36522">
    <property type="entry name" value="AT HOOK-CONTAINING PROTEIN ATTF-4"/>
    <property type="match status" value="1"/>
</dbReference>
<evidence type="ECO:0000313" key="3">
    <source>
        <dbReference type="EMBL" id="GMR42296.1"/>
    </source>
</evidence>
<dbReference type="InterPro" id="IPR038839">
    <property type="entry name" value="Attf-4-like"/>
</dbReference>
<name>A0AAN4ZNQ5_9BILA</name>
<keyword evidence="4" id="KW-1185">Reference proteome</keyword>
<gene>
    <name evidence="3" type="ORF">PMAYCL1PPCAC_12491</name>
</gene>
<feature type="non-terminal residue" evidence="3">
    <location>
        <position position="1"/>
    </location>
</feature>
<dbReference type="EMBL" id="BTRK01000003">
    <property type="protein sequence ID" value="GMR42296.1"/>
    <property type="molecule type" value="Genomic_DNA"/>
</dbReference>